<keyword evidence="6" id="KW-1185">Reference proteome</keyword>
<dbReference type="GO" id="GO:0005524">
    <property type="term" value="F:ATP binding"/>
    <property type="evidence" value="ECO:0007669"/>
    <property type="project" value="UniProtKB-KW"/>
</dbReference>
<evidence type="ECO:0000313" key="5">
    <source>
        <dbReference type="EMBL" id="GFH54584.1"/>
    </source>
</evidence>
<keyword evidence="2" id="KW-0547">Nucleotide-binding</keyword>
<dbReference type="InterPro" id="IPR005654">
    <property type="entry name" value="ATPase_AFG1-like"/>
</dbReference>
<comment type="caution">
    <text evidence="5">The sequence shown here is derived from an EMBL/GenBank/DDBJ whole genome shotgun (WGS) entry which is preliminary data.</text>
</comment>
<evidence type="ECO:0000256" key="1">
    <source>
        <dbReference type="ARBA" id="ARBA00010322"/>
    </source>
</evidence>
<dbReference type="GO" id="GO:0005739">
    <property type="term" value="C:mitochondrion"/>
    <property type="evidence" value="ECO:0007669"/>
    <property type="project" value="TreeGrafter"/>
</dbReference>
<reference evidence="5 6" key="1">
    <citation type="journal article" date="2021" name="Sci. Rep.">
        <title>The genome of the diatom Chaetoceros tenuissimus carries an ancient integrated fragment of an extant virus.</title>
        <authorList>
            <person name="Hongo Y."/>
            <person name="Kimura K."/>
            <person name="Takaki Y."/>
            <person name="Yoshida Y."/>
            <person name="Baba S."/>
            <person name="Kobayashi G."/>
            <person name="Nagasaki K."/>
            <person name="Hano T."/>
            <person name="Tomaru Y."/>
        </authorList>
    </citation>
    <scope>NUCLEOTIDE SEQUENCE [LARGE SCALE GENOMIC DNA]</scope>
    <source>
        <strain evidence="5 6">NIES-3715</strain>
    </source>
</reference>
<protein>
    <submittedName>
        <fullName evidence="5">Uncharacterized protein</fullName>
    </submittedName>
</protein>
<dbReference type="NCBIfam" id="NF040713">
    <property type="entry name" value="ZapE"/>
    <property type="match status" value="1"/>
</dbReference>
<dbReference type="InterPro" id="IPR027417">
    <property type="entry name" value="P-loop_NTPase"/>
</dbReference>
<sequence length="513" mass="58623">MRHFSNSSLSNRDFVPVINSLRESVSKGDLLHDEAQEKAAKRLSRLQNALVNYSNEDVLNYIEELERKDLERRKSEDKISKDEEKEADLKKTSNSSLSYNRLRGFKVLETNNPKPSPKTLVEESEAPPSFKIPRGLFLHGKVGTGKTHLMDLFYKHSPIPKQYRKRVHFHAFMQDVHKRIHQLKIDDLEKHGRNFSIDLNQANPVHRVGAMLASEVRLLCFDEFQVTDVADALILSQLFRQLFQRGTVIVATSNREPETLYEGGINRSYFLPFIDLLCRHCIVHNMNHDTDYRVVTTDGRVSFFFTASRQDNSQQFNELMSTLETNAQTIVSNFVLKTDFNREVTIPTCYSLDGKKVARFDFASLCKAEFASSDYREIARQFGFCILENIPVLTLKEHDEARRFITLIDELYEANCSLICSTETAPSADTLFVGRNQDPDENEKDSMIDMKSIETEVGEALGIDVAQSNGMTAGELASVKELSFAFKRAASRIKEMTSASWWSKNGFPYFSSK</sequence>
<evidence type="ECO:0000256" key="4">
    <source>
        <dbReference type="SAM" id="MobiDB-lite"/>
    </source>
</evidence>
<keyword evidence="3" id="KW-0067">ATP-binding</keyword>
<feature type="compositionally biased region" description="Basic and acidic residues" evidence="4">
    <location>
        <begin position="71"/>
        <end position="91"/>
    </location>
</feature>
<accession>A0AAD3D1V8</accession>
<gene>
    <name evidence="5" type="ORF">CTEN210_11060</name>
</gene>
<dbReference type="PANTHER" id="PTHR12169:SF6">
    <property type="entry name" value="AFG1-LIKE ATPASE"/>
    <property type="match status" value="1"/>
</dbReference>
<dbReference type="GO" id="GO:0016887">
    <property type="term" value="F:ATP hydrolysis activity"/>
    <property type="evidence" value="ECO:0007669"/>
    <property type="project" value="InterPro"/>
</dbReference>
<dbReference type="Gene3D" id="3.40.50.300">
    <property type="entry name" value="P-loop containing nucleotide triphosphate hydrolases"/>
    <property type="match status" value="1"/>
</dbReference>
<evidence type="ECO:0000256" key="3">
    <source>
        <dbReference type="ARBA" id="ARBA00022840"/>
    </source>
</evidence>
<dbReference type="AlphaFoldDB" id="A0AAD3D1V8"/>
<dbReference type="Pfam" id="PF03969">
    <property type="entry name" value="AFG1_ATPase"/>
    <property type="match status" value="1"/>
</dbReference>
<evidence type="ECO:0000256" key="2">
    <source>
        <dbReference type="ARBA" id="ARBA00022741"/>
    </source>
</evidence>
<evidence type="ECO:0000313" key="6">
    <source>
        <dbReference type="Proteomes" id="UP001054902"/>
    </source>
</evidence>
<comment type="similarity">
    <text evidence="1">Belongs to the AFG1 ATPase family.</text>
</comment>
<proteinExistence type="inferred from homology"/>
<name>A0AAD3D1V8_9STRA</name>
<organism evidence="5 6">
    <name type="scientific">Chaetoceros tenuissimus</name>
    <dbReference type="NCBI Taxonomy" id="426638"/>
    <lineage>
        <taxon>Eukaryota</taxon>
        <taxon>Sar</taxon>
        <taxon>Stramenopiles</taxon>
        <taxon>Ochrophyta</taxon>
        <taxon>Bacillariophyta</taxon>
        <taxon>Coscinodiscophyceae</taxon>
        <taxon>Chaetocerotophycidae</taxon>
        <taxon>Chaetocerotales</taxon>
        <taxon>Chaetocerotaceae</taxon>
        <taxon>Chaetoceros</taxon>
    </lineage>
</organism>
<feature type="region of interest" description="Disordered" evidence="4">
    <location>
        <begin position="71"/>
        <end position="93"/>
    </location>
</feature>
<dbReference type="PANTHER" id="PTHR12169">
    <property type="entry name" value="ATPASE N2B"/>
    <property type="match status" value="1"/>
</dbReference>
<dbReference type="EMBL" id="BLLK01000047">
    <property type="protein sequence ID" value="GFH54584.1"/>
    <property type="molecule type" value="Genomic_DNA"/>
</dbReference>
<dbReference type="SUPFAM" id="SSF52540">
    <property type="entry name" value="P-loop containing nucleoside triphosphate hydrolases"/>
    <property type="match status" value="1"/>
</dbReference>
<dbReference type="Proteomes" id="UP001054902">
    <property type="component" value="Unassembled WGS sequence"/>
</dbReference>